<feature type="signal peptide" evidence="4">
    <location>
        <begin position="1"/>
        <end position="37"/>
    </location>
</feature>
<reference evidence="5 6" key="1">
    <citation type="submission" date="2024-06" db="EMBL/GenBank/DDBJ databases">
        <title>The Natural Products Discovery Center: Release of the First 8490 Sequenced Strains for Exploring Actinobacteria Biosynthetic Diversity.</title>
        <authorList>
            <person name="Kalkreuter E."/>
            <person name="Kautsar S.A."/>
            <person name="Yang D."/>
            <person name="Bader C.D."/>
            <person name="Teijaro C.N."/>
            <person name="Fluegel L."/>
            <person name="Davis C.M."/>
            <person name="Simpson J.R."/>
            <person name="Lauterbach L."/>
            <person name="Steele A.D."/>
            <person name="Gui C."/>
            <person name="Meng S."/>
            <person name="Li G."/>
            <person name="Viehrig K."/>
            <person name="Ye F."/>
            <person name="Su P."/>
            <person name="Kiefer A.F."/>
            <person name="Nichols A."/>
            <person name="Cepeda A.J."/>
            <person name="Yan W."/>
            <person name="Fan B."/>
            <person name="Jiang Y."/>
            <person name="Adhikari A."/>
            <person name="Zheng C.-J."/>
            <person name="Schuster L."/>
            <person name="Cowan T.M."/>
            <person name="Smanski M.J."/>
            <person name="Chevrette M.G."/>
            <person name="De Carvalho L.P.S."/>
            <person name="Shen B."/>
        </authorList>
    </citation>
    <scope>NUCLEOTIDE SEQUENCE [LARGE SCALE GENOMIC DNA]</scope>
    <source>
        <strain evidence="5 6">NPDC046838</strain>
    </source>
</reference>
<keyword evidence="2" id="KW-0964">Secreted</keyword>
<organism evidence="5 6">
    <name type="scientific">Streptomyces atriruber</name>
    <dbReference type="NCBI Taxonomy" id="545121"/>
    <lineage>
        <taxon>Bacteria</taxon>
        <taxon>Bacillati</taxon>
        <taxon>Actinomycetota</taxon>
        <taxon>Actinomycetes</taxon>
        <taxon>Kitasatosporales</taxon>
        <taxon>Streptomycetaceae</taxon>
        <taxon>Streptomyces</taxon>
    </lineage>
</organism>
<dbReference type="RefSeq" id="WP_359343838.1">
    <property type="nucleotide sequence ID" value="NZ_JBEYXV010000001.1"/>
</dbReference>
<dbReference type="PANTHER" id="PTHR38340:SF1">
    <property type="entry name" value="S-LAYER PROTEIN"/>
    <property type="match status" value="1"/>
</dbReference>
<dbReference type="Proteomes" id="UP001551176">
    <property type="component" value="Unassembled WGS sequence"/>
</dbReference>
<feature type="region of interest" description="Disordered" evidence="3">
    <location>
        <begin position="260"/>
        <end position="287"/>
    </location>
</feature>
<evidence type="ECO:0000313" key="5">
    <source>
        <dbReference type="EMBL" id="MEU6819503.1"/>
    </source>
</evidence>
<keyword evidence="6" id="KW-1185">Reference proteome</keyword>
<keyword evidence="4" id="KW-0732">Signal</keyword>
<dbReference type="Gene3D" id="2.160.20.160">
    <property type="match status" value="1"/>
</dbReference>
<protein>
    <submittedName>
        <fullName evidence="5">Calcium-binding protein</fullName>
    </submittedName>
</protein>
<evidence type="ECO:0000256" key="4">
    <source>
        <dbReference type="SAM" id="SignalP"/>
    </source>
</evidence>
<evidence type="ECO:0000313" key="6">
    <source>
        <dbReference type="Proteomes" id="UP001551176"/>
    </source>
</evidence>
<name>A0ABV3BET2_9ACTN</name>
<sequence length="287" mass="28893">MFAQPLGSRRLRPLGVAAALACSAAVVGLTGTPSAAAAPAATVEAVSGSRLQYEAAAGQANDVTVSVRYRPDGENDGIYDVTIDDRVAITAARGSGCSHPDDADRTVVLCSISTPGDRASDLFTLGAYLGDKDDSISVASGNKAYLQFHGGAGNDTIKGDDSTAVYGEDGDDRLRHGGGVYGEGLFGGAGNDTLTDCNSDCDGGTGNDTLRAVRGSGDYTLTGGDGNDTVYGSGDGDKILGGRGNDKLYGNAGNDTVYGNSGDDLLHGGTGNDTLSGGPGTDRVYQD</sequence>
<dbReference type="InterPro" id="IPR001343">
    <property type="entry name" value="Hemolysn_Ca-bd"/>
</dbReference>
<evidence type="ECO:0000256" key="1">
    <source>
        <dbReference type="ARBA" id="ARBA00004613"/>
    </source>
</evidence>
<evidence type="ECO:0000256" key="2">
    <source>
        <dbReference type="ARBA" id="ARBA00022525"/>
    </source>
</evidence>
<dbReference type="PRINTS" id="PR00313">
    <property type="entry name" value="CABNDNGRPT"/>
</dbReference>
<dbReference type="Pfam" id="PF00353">
    <property type="entry name" value="HemolysinCabind"/>
    <property type="match status" value="4"/>
</dbReference>
<gene>
    <name evidence="5" type="ORF">ABZ921_02665</name>
</gene>
<dbReference type="EMBL" id="JBEYXV010000001">
    <property type="protein sequence ID" value="MEU6819503.1"/>
    <property type="molecule type" value="Genomic_DNA"/>
</dbReference>
<evidence type="ECO:0000256" key="3">
    <source>
        <dbReference type="SAM" id="MobiDB-lite"/>
    </source>
</evidence>
<dbReference type="Gene3D" id="2.150.10.10">
    <property type="entry name" value="Serralysin-like metalloprotease, C-terminal"/>
    <property type="match status" value="1"/>
</dbReference>
<dbReference type="InterPro" id="IPR011049">
    <property type="entry name" value="Serralysin-like_metalloprot_C"/>
</dbReference>
<comment type="subcellular location">
    <subcellularLocation>
        <location evidence="1">Secreted</location>
    </subcellularLocation>
</comment>
<dbReference type="InterPro" id="IPR018511">
    <property type="entry name" value="Hemolysin-typ_Ca-bd_CS"/>
</dbReference>
<feature type="chain" id="PRO_5047026228" evidence="4">
    <location>
        <begin position="38"/>
        <end position="287"/>
    </location>
</feature>
<accession>A0ABV3BET2</accession>
<dbReference type="PROSITE" id="PS00330">
    <property type="entry name" value="HEMOLYSIN_CALCIUM"/>
    <property type="match status" value="1"/>
</dbReference>
<dbReference type="PANTHER" id="PTHR38340">
    <property type="entry name" value="S-LAYER PROTEIN"/>
    <property type="match status" value="1"/>
</dbReference>
<comment type="caution">
    <text evidence="5">The sequence shown here is derived from an EMBL/GenBank/DDBJ whole genome shotgun (WGS) entry which is preliminary data.</text>
</comment>
<dbReference type="SUPFAM" id="SSF51120">
    <property type="entry name" value="beta-Roll"/>
    <property type="match status" value="1"/>
</dbReference>
<proteinExistence type="predicted"/>
<dbReference type="InterPro" id="IPR050557">
    <property type="entry name" value="RTX_toxin/Mannuronan_C5-epim"/>
</dbReference>